<gene>
    <name evidence="6" type="ORF">HK097_008677</name>
</gene>
<dbReference type="EMBL" id="JADGJD010000522">
    <property type="protein sequence ID" value="KAJ3050371.1"/>
    <property type="molecule type" value="Genomic_DNA"/>
</dbReference>
<accession>A0AAD5SI35</accession>
<keyword evidence="2" id="KW-0520">NAD</keyword>
<evidence type="ECO:0000313" key="6">
    <source>
        <dbReference type="EMBL" id="KAJ3050371.1"/>
    </source>
</evidence>
<feature type="domain" description="NAD(P)-binding" evidence="5">
    <location>
        <begin position="44"/>
        <end position="345"/>
    </location>
</feature>
<dbReference type="FunFam" id="3.40.50.720:FF:000304">
    <property type="entry name" value="UDP-glucose 4,6-dehydratase"/>
    <property type="match status" value="1"/>
</dbReference>
<dbReference type="InterPro" id="IPR016040">
    <property type="entry name" value="NAD(P)-bd_dom"/>
</dbReference>
<dbReference type="PANTHER" id="PTHR43000">
    <property type="entry name" value="DTDP-D-GLUCOSE 4,6-DEHYDRATASE-RELATED"/>
    <property type="match status" value="1"/>
</dbReference>
<feature type="region of interest" description="Disordered" evidence="4">
    <location>
        <begin position="15"/>
        <end position="39"/>
    </location>
</feature>
<dbReference type="Pfam" id="PF16363">
    <property type="entry name" value="GDP_Man_Dehyd"/>
    <property type="match status" value="1"/>
</dbReference>
<dbReference type="SUPFAM" id="SSF51735">
    <property type="entry name" value="NAD(P)-binding Rossmann-fold domains"/>
    <property type="match status" value="1"/>
</dbReference>
<proteinExistence type="predicted"/>
<evidence type="ECO:0000256" key="2">
    <source>
        <dbReference type="ARBA" id="ARBA00023027"/>
    </source>
</evidence>
<evidence type="ECO:0000256" key="3">
    <source>
        <dbReference type="ARBA" id="ARBA00023239"/>
    </source>
</evidence>
<evidence type="ECO:0000313" key="7">
    <source>
        <dbReference type="Proteomes" id="UP001212841"/>
    </source>
</evidence>
<dbReference type="Gene3D" id="3.40.50.720">
    <property type="entry name" value="NAD(P)-binding Rossmann-like Domain"/>
    <property type="match status" value="1"/>
</dbReference>
<comment type="cofactor">
    <cofactor evidence="1">
        <name>NAD(+)</name>
        <dbReference type="ChEBI" id="CHEBI:57540"/>
    </cofactor>
</comment>
<dbReference type="GO" id="GO:0008460">
    <property type="term" value="F:dTDP-glucose 4,6-dehydratase activity"/>
    <property type="evidence" value="ECO:0007669"/>
    <property type="project" value="InterPro"/>
</dbReference>
<reference evidence="6" key="1">
    <citation type="submission" date="2020-05" db="EMBL/GenBank/DDBJ databases">
        <title>Phylogenomic resolution of chytrid fungi.</title>
        <authorList>
            <person name="Stajich J.E."/>
            <person name="Amses K."/>
            <person name="Simmons R."/>
            <person name="Seto K."/>
            <person name="Myers J."/>
            <person name="Bonds A."/>
            <person name="Quandt C.A."/>
            <person name="Barry K."/>
            <person name="Liu P."/>
            <person name="Grigoriev I."/>
            <person name="Longcore J.E."/>
            <person name="James T.Y."/>
        </authorList>
    </citation>
    <scope>NUCLEOTIDE SEQUENCE</scope>
    <source>
        <strain evidence="6">JEL0318</strain>
    </source>
</reference>
<keyword evidence="7" id="KW-1185">Reference proteome</keyword>
<protein>
    <recommendedName>
        <fullName evidence="5">NAD(P)-binding domain-containing protein</fullName>
    </recommendedName>
</protein>
<name>A0AAD5SI35_9FUNG</name>
<dbReference type="Gene3D" id="3.90.25.10">
    <property type="entry name" value="UDP-galactose 4-epimerase, domain 1"/>
    <property type="match status" value="1"/>
</dbReference>
<sequence>MEGYFSYEIHNPTIDCTPHPTLDNPTPSSSRASSSPDGPVRNILVTGGAGFTGAHFAHRIVPQYPNYNIYVFDKMEYCASAKNLRAVKHYPNFSFIRGDITSADFVAFILKEKRIDTIVHFAAQTHVDNSFGDSFEFTRTNVYGTHVLLEAARMEGIRLFLHVSTDEVYGEPNRTEDSILAPSNPYSATKAAGESMVMAYHKSFNLPTIITRCNNIYGPMQYPEKVIPKFISCLARGEKCHIHGDGSNSRHYIHASDVAEAMDTILHHGAVGQVYNIGAEFEISNLALARYLIKEFGLETDDESEHLDFVTDRAFNDQRYAIDCWKITALGWRPRKSFEAGIKETIAWYKEHLDDWWDHDISVALVPHPVKKVASLSRQSSAIGVLLVKDMDGGSFISHNHINIDENNEWDSGFGADDVIDAAWFAERGALPKTLERTAVIYPNTTWKSLPRYIPPLVLLQSTLGIGTGDWESAEGKALRDLLLTGNHVLHLLRRQ</sequence>
<comment type="caution">
    <text evidence="6">The sequence shown here is derived from an EMBL/GenBank/DDBJ whole genome shotgun (WGS) entry which is preliminary data.</text>
</comment>
<evidence type="ECO:0000256" key="1">
    <source>
        <dbReference type="ARBA" id="ARBA00001911"/>
    </source>
</evidence>
<dbReference type="InterPro" id="IPR036291">
    <property type="entry name" value="NAD(P)-bd_dom_sf"/>
</dbReference>
<dbReference type="InterPro" id="IPR005888">
    <property type="entry name" value="dTDP_Gluc_deHydtase"/>
</dbReference>
<dbReference type="AlphaFoldDB" id="A0AAD5SI35"/>
<evidence type="ECO:0000256" key="4">
    <source>
        <dbReference type="SAM" id="MobiDB-lite"/>
    </source>
</evidence>
<organism evidence="6 7">
    <name type="scientific">Rhizophlyctis rosea</name>
    <dbReference type="NCBI Taxonomy" id="64517"/>
    <lineage>
        <taxon>Eukaryota</taxon>
        <taxon>Fungi</taxon>
        <taxon>Fungi incertae sedis</taxon>
        <taxon>Chytridiomycota</taxon>
        <taxon>Chytridiomycota incertae sedis</taxon>
        <taxon>Chytridiomycetes</taxon>
        <taxon>Rhizophlyctidales</taxon>
        <taxon>Rhizophlyctidaceae</taxon>
        <taxon>Rhizophlyctis</taxon>
    </lineage>
</organism>
<evidence type="ECO:0000259" key="5">
    <source>
        <dbReference type="Pfam" id="PF16363"/>
    </source>
</evidence>
<dbReference type="CDD" id="cd05246">
    <property type="entry name" value="dTDP_GD_SDR_e"/>
    <property type="match status" value="1"/>
</dbReference>
<dbReference type="Proteomes" id="UP001212841">
    <property type="component" value="Unassembled WGS sequence"/>
</dbReference>
<keyword evidence="3" id="KW-0456">Lyase</keyword>
<dbReference type="GO" id="GO:0009225">
    <property type="term" value="P:nucleotide-sugar metabolic process"/>
    <property type="evidence" value="ECO:0007669"/>
    <property type="project" value="InterPro"/>
</dbReference>